<reference evidence="2 3" key="2">
    <citation type="submission" date="2019-09" db="EMBL/GenBank/DDBJ databases">
        <authorList>
            <person name="Jin C."/>
        </authorList>
    </citation>
    <scope>NUCLEOTIDE SEQUENCE [LARGE SCALE GENOMIC DNA]</scope>
    <source>
        <strain evidence="2 3">AN110305</strain>
    </source>
</reference>
<dbReference type="PROSITE" id="PS50075">
    <property type="entry name" value="CARRIER"/>
    <property type="match status" value="1"/>
</dbReference>
<evidence type="ECO:0000313" key="2">
    <source>
        <dbReference type="EMBL" id="KAA2255917.1"/>
    </source>
</evidence>
<gene>
    <name evidence="2" type="ORF">F0L68_27385</name>
</gene>
<dbReference type="InterPro" id="IPR036736">
    <property type="entry name" value="ACP-like_sf"/>
</dbReference>
<dbReference type="OrthoDB" id="3699607at2"/>
<reference evidence="2 3" key="1">
    <citation type="submission" date="2019-09" db="EMBL/GenBank/DDBJ databases">
        <title>Goodfellowia gen. nov., a new genus of the Pseudonocardineae related to Actinoalloteichus, containing Goodfellowia coeruleoviolacea gen. nov., comb. nov. gen. nov., comb. nov.</title>
        <authorList>
            <person name="Labeda D."/>
        </authorList>
    </citation>
    <scope>NUCLEOTIDE SEQUENCE [LARGE SCALE GENOMIC DNA]</scope>
    <source>
        <strain evidence="2 3">AN110305</strain>
    </source>
</reference>
<evidence type="ECO:0000313" key="3">
    <source>
        <dbReference type="Proteomes" id="UP000323454"/>
    </source>
</evidence>
<organism evidence="2 3">
    <name type="scientific">Solihabitans fulvus</name>
    <dbReference type="NCBI Taxonomy" id="1892852"/>
    <lineage>
        <taxon>Bacteria</taxon>
        <taxon>Bacillati</taxon>
        <taxon>Actinomycetota</taxon>
        <taxon>Actinomycetes</taxon>
        <taxon>Pseudonocardiales</taxon>
        <taxon>Pseudonocardiaceae</taxon>
        <taxon>Solihabitans</taxon>
    </lineage>
</organism>
<name>A0A5B2X0K2_9PSEU</name>
<dbReference type="RefSeq" id="WP_149852703.1">
    <property type="nucleotide sequence ID" value="NZ_VUOB01000054.1"/>
</dbReference>
<comment type="caution">
    <text evidence="2">The sequence shown here is derived from an EMBL/GenBank/DDBJ whole genome shotgun (WGS) entry which is preliminary data.</text>
</comment>
<sequence>MGQTTEVDLRQQIVDSIGELLPRVLKREVPELPESTRLFDELGLSSASTLELLLELEEALDLQIDVEEIDQGDLESVGTLADFVAAHSLTQD</sequence>
<dbReference type="InterPro" id="IPR009081">
    <property type="entry name" value="PP-bd_ACP"/>
</dbReference>
<dbReference type="AlphaFoldDB" id="A0A5B2X0K2"/>
<protein>
    <submittedName>
        <fullName evidence="2">Acyl carrier protein</fullName>
    </submittedName>
</protein>
<keyword evidence="3" id="KW-1185">Reference proteome</keyword>
<proteinExistence type="predicted"/>
<dbReference type="EMBL" id="VUOB01000054">
    <property type="protein sequence ID" value="KAA2255917.1"/>
    <property type="molecule type" value="Genomic_DNA"/>
</dbReference>
<evidence type="ECO:0000259" key="1">
    <source>
        <dbReference type="PROSITE" id="PS50075"/>
    </source>
</evidence>
<dbReference type="Gene3D" id="1.10.1200.10">
    <property type="entry name" value="ACP-like"/>
    <property type="match status" value="1"/>
</dbReference>
<dbReference type="Proteomes" id="UP000323454">
    <property type="component" value="Unassembled WGS sequence"/>
</dbReference>
<dbReference type="SUPFAM" id="SSF47336">
    <property type="entry name" value="ACP-like"/>
    <property type="match status" value="1"/>
</dbReference>
<accession>A0A5B2X0K2</accession>
<feature type="domain" description="Carrier" evidence="1">
    <location>
        <begin position="8"/>
        <end position="88"/>
    </location>
</feature>
<dbReference type="Pfam" id="PF00550">
    <property type="entry name" value="PP-binding"/>
    <property type="match status" value="1"/>
</dbReference>